<dbReference type="Pfam" id="PF06969">
    <property type="entry name" value="HemN_C"/>
    <property type="match status" value="1"/>
</dbReference>
<keyword evidence="7 10" id="KW-0408">Iron</keyword>
<dbReference type="Proteomes" id="UP000525329">
    <property type="component" value="Unassembled WGS sequence"/>
</dbReference>
<evidence type="ECO:0000256" key="1">
    <source>
        <dbReference type="ARBA" id="ARBA00001966"/>
    </source>
</evidence>
<proteinExistence type="inferred from homology"/>
<dbReference type="InterPro" id="IPR013785">
    <property type="entry name" value="Aldolase_TIM"/>
</dbReference>
<evidence type="ECO:0000256" key="3">
    <source>
        <dbReference type="ARBA" id="ARBA00017228"/>
    </source>
</evidence>
<keyword evidence="9 10" id="KW-0143">Chaperone</keyword>
<comment type="subcellular location">
    <subcellularLocation>
        <location evidence="10">Cytoplasm</location>
    </subcellularLocation>
</comment>
<evidence type="ECO:0000256" key="9">
    <source>
        <dbReference type="ARBA" id="ARBA00023186"/>
    </source>
</evidence>
<dbReference type="SFLD" id="SFLDF00562">
    <property type="entry name" value="HemN-like__clustered_with_heat"/>
    <property type="match status" value="1"/>
</dbReference>
<dbReference type="Gene3D" id="3.20.20.70">
    <property type="entry name" value="Aldolase class I"/>
    <property type="match status" value="1"/>
</dbReference>
<accession>A0A853G6F8</accession>
<dbReference type="GO" id="GO:0005737">
    <property type="term" value="C:cytoplasm"/>
    <property type="evidence" value="ECO:0007669"/>
    <property type="project" value="UniProtKB-SubCell"/>
</dbReference>
<evidence type="ECO:0000256" key="7">
    <source>
        <dbReference type="ARBA" id="ARBA00023004"/>
    </source>
</evidence>
<keyword evidence="5 10" id="KW-0949">S-adenosyl-L-methionine</keyword>
<evidence type="ECO:0000256" key="8">
    <source>
        <dbReference type="ARBA" id="ARBA00023014"/>
    </source>
</evidence>
<dbReference type="AlphaFoldDB" id="A0A853G6F8"/>
<dbReference type="SFLD" id="SFLDG01082">
    <property type="entry name" value="B12-binding_domain_containing"/>
    <property type="match status" value="1"/>
</dbReference>
<dbReference type="SFLD" id="SFLDF00288">
    <property type="entry name" value="HemN-like__clustered_with_nucl"/>
    <property type="match status" value="1"/>
</dbReference>
<keyword evidence="4 10" id="KW-0349">Heme</keyword>
<dbReference type="GO" id="GO:0004109">
    <property type="term" value="F:coproporphyrinogen oxidase activity"/>
    <property type="evidence" value="ECO:0007669"/>
    <property type="project" value="InterPro"/>
</dbReference>
<evidence type="ECO:0000259" key="11">
    <source>
        <dbReference type="PROSITE" id="PS51918"/>
    </source>
</evidence>
<dbReference type="InterPro" id="IPR007197">
    <property type="entry name" value="rSAM"/>
</dbReference>
<name>A0A853G6F8_9GAMM</name>
<evidence type="ECO:0000256" key="5">
    <source>
        <dbReference type="ARBA" id="ARBA00022691"/>
    </source>
</evidence>
<dbReference type="GO" id="GO:0051539">
    <property type="term" value="F:4 iron, 4 sulfur cluster binding"/>
    <property type="evidence" value="ECO:0007669"/>
    <property type="project" value="UniProtKB-UniRule"/>
</dbReference>
<organism evidence="12 13">
    <name type="scientific">Candidatus Vesicomyosocius endoextente</name>
    <dbReference type="NCBI Taxonomy" id="2738853"/>
    <lineage>
        <taxon>Bacteria</taxon>
        <taxon>Pseudomonadati</taxon>
        <taxon>Pseudomonadota</taxon>
        <taxon>Gammaproteobacteria</taxon>
        <taxon>Candidatus Pseudothioglobaceae</taxon>
        <taxon>Candidatus Vesicomyidisocius</taxon>
    </lineage>
</organism>
<dbReference type="PANTHER" id="PTHR13932">
    <property type="entry name" value="COPROPORPHYRINIGEN III OXIDASE"/>
    <property type="match status" value="1"/>
</dbReference>
<dbReference type="EMBL" id="JACCHU010000001">
    <property type="protein sequence ID" value="NYT52463.1"/>
    <property type="molecule type" value="Genomic_DNA"/>
</dbReference>
<sequence length="372" mass="42856">MSYILELPPLSLYIHYPWCVKKCPYCDFNSHDCNQRSGYIESLLEDLNEDLDYIQGRVLQSIFLGGGTPSLMSEQELFKLFTGLKKRLKFANDIEITLETNPGIFEIEKFKLFKHIGINRLSIGVQSFNDRHLQSLGRVHNADEAIYACEQANEVGFKCFNIDIMYGLERQTLDESLSDVYQAINLKPDHISFYQLTIEPNTYFAKYTPILPSDEVVWQMGNAGISLLERNGYIRYEVSAFGKTPSKHNLNYWQFGDYVGIGAGAHGKITLLKESFPFRTIKARLPKDYLENRQKQVNQIENLNFDFMLNALRLKHGFDLKLFELRTRQPIQVIECQLNKAKALGLFELDGNLAKPSKKGFDFLNDLQAIFL</sequence>
<dbReference type="InterPro" id="IPR010723">
    <property type="entry name" value="HemN_C"/>
</dbReference>
<dbReference type="SFLD" id="SFLDG01065">
    <property type="entry name" value="anaerobic_coproporphyrinogen-I"/>
    <property type="match status" value="1"/>
</dbReference>
<dbReference type="InterPro" id="IPR034505">
    <property type="entry name" value="Coproporphyrinogen-III_oxidase"/>
</dbReference>
<dbReference type="SMART" id="SM00729">
    <property type="entry name" value="Elp3"/>
    <property type="match status" value="1"/>
</dbReference>
<comment type="function">
    <text evidence="10">Probably acts as a heme chaperone, transferring heme to an unknown acceptor. Binds one molecule of heme per monomer, possibly covalently. Binds 1 [4Fe-4S] cluster. The cluster is coordinated with 3 cysteines and an exchangeable S-adenosyl-L-methionine.</text>
</comment>
<keyword evidence="10" id="KW-0963">Cytoplasm</keyword>
<comment type="caution">
    <text evidence="12">The sequence shown here is derived from an EMBL/GenBank/DDBJ whole genome shotgun (WGS) entry which is preliminary data.</text>
</comment>
<dbReference type="PANTHER" id="PTHR13932:SF5">
    <property type="entry name" value="RADICAL S-ADENOSYL METHIONINE DOMAIN-CONTAINING PROTEIN 1, MITOCHONDRIAL"/>
    <property type="match status" value="1"/>
</dbReference>
<dbReference type="Pfam" id="PF04055">
    <property type="entry name" value="Radical_SAM"/>
    <property type="match status" value="1"/>
</dbReference>
<keyword evidence="8 10" id="KW-0411">Iron-sulfur</keyword>
<gene>
    <name evidence="12" type="primary">hemW</name>
    <name evidence="12" type="ORF">H0A74_02675</name>
</gene>
<keyword evidence="6 10" id="KW-0479">Metal-binding</keyword>
<reference evidence="12 13" key="1">
    <citation type="submission" date="2020-05" db="EMBL/GenBank/DDBJ databases">
        <title>Horizontal transmission and recombination maintain forever young bacterial symbiont genomes.</title>
        <authorList>
            <person name="Russell S.L."/>
            <person name="Pepper-Tunick E."/>
            <person name="Svedberg J."/>
            <person name="Byrne A."/>
            <person name="Ruelas Castillo J."/>
            <person name="Vollmers C."/>
            <person name="Beinart R.A."/>
            <person name="Corbett-Detig R."/>
        </authorList>
    </citation>
    <scope>NUCLEOTIDE SEQUENCE [LARGE SCALE GENOMIC DNA]</scope>
    <source>
        <strain evidence="12">Monterey_2004</strain>
    </source>
</reference>
<dbReference type="InterPro" id="IPR004559">
    <property type="entry name" value="HemW-like"/>
</dbReference>
<evidence type="ECO:0000256" key="4">
    <source>
        <dbReference type="ARBA" id="ARBA00022617"/>
    </source>
</evidence>
<dbReference type="InterPro" id="IPR006638">
    <property type="entry name" value="Elp3/MiaA/NifB-like_rSAM"/>
</dbReference>
<keyword evidence="10" id="KW-0004">4Fe-4S</keyword>
<evidence type="ECO:0000256" key="2">
    <source>
        <dbReference type="ARBA" id="ARBA00006100"/>
    </source>
</evidence>
<evidence type="ECO:0000256" key="6">
    <source>
        <dbReference type="ARBA" id="ARBA00022723"/>
    </source>
</evidence>
<dbReference type="SFLD" id="SFLDS00029">
    <property type="entry name" value="Radical_SAM"/>
    <property type="match status" value="1"/>
</dbReference>
<protein>
    <recommendedName>
        <fullName evidence="3 10">Heme chaperone HemW</fullName>
    </recommendedName>
</protein>
<dbReference type="SUPFAM" id="SSF102114">
    <property type="entry name" value="Radical SAM enzymes"/>
    <property type="match status" value="1"/>
</dbReference>
<evidence type="ECO:0000313" key="12">
    <source>
        <dbReference type="EMBL" id="NYT52463.1"/>
    </source>
</evidence>
<feature type="domain" description="Radical SAM core" evidence="11">
    <location>
        <begin position="4"/>
        <end position="235"/>
    </location>
</feature>
<dbReference type="CDD" id="cd01335">
    <property type="entry name" value="Radical_SAM"/>
    <property type="match status" value="1"/>
</dbReference>
<dbReference type="GO" id="GO:0006779">
    <property type="term" value="P:porphyrin-containing compound biosynthetic process"/>
    <property type="evidence" value="ECO:0007669"/>
    <property type="project" value="InterPro"/>
</dbReference>
<evidence type="ECO:0000313" key="13">
    <source>
        <dbReference type="Proteomes" id="UP000525329"/>
    </source>
</evidence>
<dbReference type="InterPro" id="IPR058240">
    <property type="entry name" value="rSAM_sf"/>
</dbReference>
<dbReference type="NCBIfam" id="TIGR00539">
    <property type="entry name" value="hemN_rel"/>
    <property type="match status" value="1"/>
</dbReference>
<comment type="similarity">
    <text evidence="2">Belongs to the anaerobic coproporphyrinogen-III oxidase family. HemW subfamily.</text>
</comment>
<comment type="cofactor">
    <cofactor evidence="1">
        <name>[4Fe-4S] cluster</name>
        <dbReference type="ChEBI" id="CHEBI:49883"/>
    </cofactor>
</comment>
<dbReference type="GO" id="GO:0046872">
    <property type="term" value="F:metal ion binding"/>
    <property type="evidence" value="ECO:0007669"/>
    <property type="project" value="UniProtKB-UniRule"/>
</dbReference>
<evidence type="ECO:0000256" key="10">
    <source>
        <dbReference type="RuleBase" id="RU364116"/>
    </source>
</evidence>
<dbReference type="PROSITE" id="PS51918">
    <property type="entry name" value="RADICAL_SAM"/>
    <property type="match status" value="1"/>
</dbReference>